<dbReference type="OrthoDB" id="799491at2"/>
<keyword evidence="1" id="KW-1133">Transmembrane helix</keyword>
<reference evidence="2 3" key="1">
    <citation type="submission" date="2018-05" db="EMBL/GenBank/DDBJ databases">
        <title>Mucilaginibacter hurinus sp. nov., isolated from briquette warehouse soil.</title>
        <authorList>
            <person name="Choi L."/>
        </authorList>
    </citation>
    <scope>NUCLEOTIDE SEQUENCE [LARGE SCALE GENOMIC DNA]</scope>
    <source>
        <strain evidence="2 3">ZR32</strain>
    </source>
</reference>
<evidence type="ECO:0000313" key="2">
    <source>
        <dbReference type="EMBL" id="RCH54083.1"/>
    </source>
</evidence>
<dbReference type="Proteomes" id="UP000253209">
    <property type="component" value="Unassembled WGS sequence"/>
</dbReference>
<keyword evidence="3" id="KW-1185">Reference proteome</keyword>
<dbReference type="RefSeq" id="WP_114006008.1">
    <property type="nucleotide sequence ID" value="NZ_QGDC01000008.1"/>
</dbReference>
<protein>
    <submittedName>
        <fullName evidence="2">Uncharacterized protein</fullName>
    </submittedName>
</protein>
<dbReference type="AlphaFoldDB" id="A0A367GN14"/>
<keyword evidence="1" id="KW-0812">Transmembrane</keyword>
<name>A0A367GN14_9SPHI</name>
<accession>A0A367GN14</accession>
<sequence length="63" mass="7307">MSYKFFYLFLIGGFISLGLLIYETITTYPKTETAGIFAGLVPAIVLFYLAHKVWREHNDRDLM</sequence>
<dbReference type="EMBL" id="QGDC01000008">
    <property type="protein sequence ID" value="RCH54083.1"/>
    <property type="molecule type" value="Genomic_DNA"/>
</dbReference>
<comment type="caution">
    <text evidence="2">The sequence shown here is derived from an EMBL/GenBank/DDBJ whole genome shotgun (WGS) entry which is preliminary data.</text>
</comment>
<organism evidence="2 3">
    <name type="scientific">Mucilaginibacter hurinus</name>
    <dbReference type="NCBI Taxonomy" id="2201324"/>
    <lineage>
        <taxon>Bacteria</taxon>
        <taxon>Pseudomonadati</taxon>
        <taxon>Bacteroidota</taxon>
        <taxon>Sphingobacteriia</taxon>
        <taxon>Sphingobacteriales</taxon>
        <taxon>Sphingobacteriaceae</taxon>
        <taxon>Mucilaginibacter</taxon>
    </lineage>
</organism>
<feature type="transmembrane region" description="Helical" evidence="1">
    <location>
        <begin position="34"/>
        <end position="54"/>
    </location>
</feature>
<gene>
    <name evidence="2" type="ORF">DJ568_14465</name>
</gene>
<keyword evidence="1" id="KW-0472">Membrane</keyword>
<evidence type="ECO:0000313" key="3">
    <source>
        <dbReference type="Proteomes" id="UP000253209"/>
    </source>
</evidence>
<proteinExistence type="predicted"/>
<evidence type="ECO:0000256" key="1">
    <source>
        <dbReference type="SAM" id="Phobius"/>
    </source>
</evidence>
<feature type="transmembrane region" description="Helical" evidence="1">
    <location>
        <begin position="5"/>
        <end position="22"/>
    </location>
</feature>